<dbReference type="Gene3D" id="1.10.150.130">
    <property type="match status" value="1"/>
</dbReference>
<protein>
    <submittedName>
        <fullName evidence="7">Integrase</fullName>
    </submittedName>
</protein>
<comment type="caution">
    <text evidence="7">The sequence shown here is derived from an EMBL/GenBank/DDBJ whole genome shotgun (WGS) entry which is preliminary data.</text>
</comment>
<dbReference type="GO" id="GO:0003677">
    <property type="term" value="F:DNA binding"/>
    <property type="evidence" value="ECO:0007669"/>
    <property type="project" value="UniProtKB-KW"/>
</dbReference>
<evidence type="ECO:0000256" key="1">
    <source>
        <dbReference type="ARBA" id="ARBA00008857"/>
    </source>
</evidence>
<evidence type="ECO:0000256" key="4">
    <source>
        <dbReference type="ARBA" id="ARBA00023172"/>
    </source>
</evidence>
<feature type="domain" description="Tyr recombinase" evidence="6">
    <location>
        <begin position="208"/>
        <end position="392"/>
    </location>
</feature>
<dbReference type="PANTHER" id="PTHR30629:SF2">
    <property type="entry name" value="PROPHAGE INTEGRASE INTS-RELATED"/>
    <property type="match status" value="1"/>
</dbReference>
<dbReference type="InterPro" id="IPR002104">
    <property type="entry name" value="Integrase_catalytic"/>
</dbReference>
<evidence type="ECO:0000313" key="7">
    <source>
        <dbReference type="EMBL" id="MBB5200832.1"/>
    </source>
</evidence>
<dbReference type="SUPFAM" id="SSF56349">
    <property type="entry name" value="DNA breaking-rejoining enzymes"/>
    <property type="match status" value="1"/>
</dbReference>
<dbReference type="Gene3D" id="1.10.443.10">
    <property type="entry name" value="Intergrase catalytic core"/>
    <property type="match status" value="1"/>
</dbReference>
<reference evidence="7 8" key="1">
    <citation type="submission" date="2020-08" db="EMBL/GenBank/DDBJ databases">
        <title>Genomic Encyclopedia of Type Strains, Phase IV (KMG-IV): sequencing the most valuable type-strain genomes for metagenomic binning, comparative biology and taxonomic classification.</title>
        <authorList>
            <person name="Goeker M."/>
        </authorList>
    </citation>
    <scope>NUCLEOTIDE SEQUENCE [LARGE SCALE GENOMIC DNA]</scope>
    <source>
        <strain evidence="7 8">DSM 23240</strain>
    </source>
</reference>
<evidence type="ECO:0000259" key="6">
    <source>
        <dbReference type="PROSITE" id="PS51898"/>
    </source>
</evidence>
<dbReference type="GO" id="GO:0006310">
    <property type="term" value="P:DNA recombination"/>
    <property type="evidence" value="ECO:0007669"/>
    <property type="project" value="UniProtKB-KW"/>
</dbReference>
<organism evidence="7 8">
    <name type="scientific">Glaciimonas immobilis</name>
    <dbReference type="NCBI Taxonomy" id="728004"/>
    <lineage>
        <taxon>Bacteria</taxon>
        <taxon>Pseudomonadati</taxon>
        <taxon>Pseudomonadota</taxon>
        <taxon>Betaproteobacteria</taxon>
        <taxon>Burkholderiales</taxon>
        <taxon>Oxalobacteraceae</taxon>
        <taxon>Glaciimonas</taxon>
    </lineage>
</organism>
<dbReference type="InterPro" id="IPR050808">
    <property type="entry name" value="Phage_Integrase"/>
</dbReference>
<dbReference type="GO" id="GO:0015074">
    <property type="term" value="P:DNA integration"/>
    <property type="evidence" value="ECO:0007669"/>
    <property type="project" value="UniProtKB-KW"/>
</dbReference>
<dbReference type="Proteomes" id="UP000571084">
    <property type="component" value="Unassembled WGS sequence"/>
</dbReference>
<feature type="region of interest" description="Disordered" evidence="5">
    <location>
        <begin position="69"/>
        <end position="95"/>
    </location>
</feature>
<dbReference type="Pfam" id="PF00589">
    <property type="entry name" value="Phage_integrase"/>
    <property type="match status" value="1"/>
</dbReference>
<dbReference type="InterPro" id="IPR025166">
    <property type="entry name" value="Integrase_DNA_bind_dom"/>
</dbReference>
<dbReference type="InterPro" id="IPR010998">
    <property type="entry name" value="Integrase_recombinase_N"/>
</dbReference>
<evidence type="ECO:0000256" key="5">
    <source>
        <dbReference type="SAM" id="MobiDB-lite"/>
    </source>
</evidence>
<evidence type="ECO:0000256" key="3">
    <source>
        <dbReference type="ARBA" id="ARBA00023125"/>
    </source>
</evidence>
<keyword evidence="2" id="KW-0229">DNA integration</keyword>
<keyword evidence="4" id="KW-0233">DNA recombination</keyword>
<dbReference type="Gene3D" id="3.30.160.390">
    <property type="entry name" value="Integrase, DNA-binding domain"/>
    <property type="match status" value="1"/>
</dbReference>
<dbReference type="Pfam" id="PF22022">
    <property type="entry name" value="Phage_int_M"/>
    <property type="match status" value="1"/>
</dbReference>
<evidence type="ECO:0000313" key="8">
    <source>
        <dbReference type="Proteomes" id="UP000571084"/>
    </source>
</evidence>
<dbReference type="PROSITE" id="PS51898">
    <property type="entry name" value="TYR_RECOMBINASE"/>
    <property type="match status" value="1"/>
</dbReference>
<dbReference type="InterPro" id="IPR053876">
    <property type="entry name" value="Phage_int_M"/>
</dbReference>
<gene>
    <name evidence="7" type="ORF">HNR39_002674</name>
</gene>
<dbReference type="InterPro" id="IPR038488">
    <property type="entry name" value="Integrase_DNA-bd_sf"/>
</dbReference>
<accession>A0A840RUJ0</accession>
<dbReference type="InterPro" id="IPR013762">
    <property type="entry name" value="Integrase-like_cat_sf"/>
</dbReference>
<dbReference type="PANTHER" id="PTHR30629">
    <property type="entry name" value="PROPHAGE INTEGRASE"/>
    <property type="match status" value="1"/>
</dbReference>
<keyword evidence="3" id="KW-0238">DNA-binding</keyword>
<dbReference type="Pfam" id="PF13356">
    <property type="entry name" value="Arm-DNA-bind_3"/>
    <property type="match status" value="1"/>
</dbReference>
<sequence length="410" mass="45253">MPKLAILLTDLQIKSAKPKEKSYTLADGGGMYLEIAPTGSKTWRMAYRQPNGKNTRLTFGPYPAVSLTNARKKRDAAREQRAAGTDPAQIRRDDKQTATAAATNTFERVAWAWLGKTAATRAETTQDKVTSWLKKDVFPSIGEMPVSAIKPIDVLATIQKMEARGAIDSAHSVRRLCGQILRHAVASGLTERDVTVDLKGALSVAPQVHYAAITEPQQAGELMRSIHTYTGHPYAVAALKLSPLLFVRPGELRSAKWIEIDLDAAEWRIPASKMKMKVDHLVPLSVQAVEILRGVHLMTGGSKFVFPSIRTGARCMSENTITAALRSMGYSKEVMTAHGFRAMARTIMDEVMGERVDLIEHQLAHAVKDPNGRAYNRTAHLPARRKMMQRWSDYLGGLRDSDNVIPFKAA</sequence>
<dbReference type="CDD" id="cd00801">
    <property type="entry name" value="INT_P4_C"/>
    <property type="match status" value="1"/>
</dbReference>
<comment type="similarity">
    <text evidence="1">Belongs to the 'phage' integrase family.</text>
</comment>
<name>A0A840RUJ0_9BURK</name>
<evidence type="ECO:0000256" key="2">
    <source>
        <dbReference type="ARBA" id="ARBA00022908"/>
    </source>
</evidence>
<dbReference type="EMBL" id="JACHHQ010000005">
    <property type="protein sequence ID" value="MBB5200832.1"/>
    <property type="molecule type" value="Genomic_DNA"/>
</dbReference>
<proteinExistence type="inferred from homology"/>
<keyword evidence="8" id="KW-1185">Reference proteome</keyword>
<dbReference type="RefSeq" id="WP_168055720.1">
    <property type="nucleotide sequence ID" value="NZ_JAAOZT010000007.1"/>
</dbReference>
<dbReference type="InterPro" id="IPR011010">
    <property type="entry name" value="DNA_brk_join_enz"/>
</dbReference>
<dbReference type="AlphaFoldDB" id="A0A840RUJ0"/>